<name>A0A6J7WGU5_9CAUD</name>
<proteinExistence type="predicted"/>
<reference evidence="1" key="1">
    <citation type="submission" date="2020-05" db="EMBL/GenBank/DDBJ databases">
        <authorList>
            <person name="Chiriac C."/>
            <person name="Salcher M."/>
            <person name="Ghai R."/>
            <person name="Kavagutti S V."/>
        </authorList>
    </citation>
    <scope>NUCLEOTIDE SEQUENCE</scope>
</reference>
<organism evidence="1">
    <name type="scientific">uncultured Caudovirales phage</name>
    <dbReference type="NCBI Taxonomy" id="2100421"/>
    <lineage>
        <taxon>Viruses</taxon>
        <taxon>Duplodnaviria</taxon>
        <taxon>Heunggongvirae</taxon>
        <taxon>Uroviricota</taxon>
        <taxon>Caudoviricetes</taxon>
        <taxon>Peduoviridae</taxon>
        <taxon>Maltschvirus</taxon>
        <taxon>Maltschvirus maltsch</taxon>
    </lineage>
</organism>
<sequence>MLKYGEPNPLAVFGLRQVDHCPPHFARVEFDLAGPEKSIQDWIWANLSGRFWFGDYYNKDLNNHVNFSKCAAFEIPGEASMFGLILDQINKHDYLL</sequence>
<protein>
    <submittedName>
        <fullName evidence="1">Uncharacterized protein</fullName>
    </submittedName>
</protein>
<accession>A0A6J7WGU5</accession>
<evidence type="ECO:0000313" key="1">
    <source>
        <dbReference type="EMBL" id="CAB5214153.1"/>
    </source>
</evidence>
<dbReference type="EMBL" id="LR798243">
    <property type="protein sequence ID" value="CAB5214153.1"/>
    <property type="molecule type" value="Genomic_DNA"/>
</dbReference>
<gene>
    <name evidence="1" type="ORF">UFOVP190_21</name>
</gene>